<keyword evidence="6" id="KW-1185">Reference proteome</keyword>
<dbReference type="GO" id="GO:0006383">
    <property type="term" value="P:transcription by RNA polymerase III"/>
    <property type="evidence" value="ECO:0007669"/>
    <property type="project" value="TreeGrafter"/>
</dbReference>
<dbReference type="GeneID" id="81382862"/>
<dbReference type="Gene3D" id="2.130.10.10">
    <property type="entry name" value="YVTN repeat-like/Quinoprotein amine dehydrogenase"/>
    <property type="match status" value="1"/>
</dbReference>
<sequence>MARKSGRVRASKAVYTEDPFAAAGISDEEYDEKPSKKTRRLKEESPSDDEFVGGDDDEDEDVDDEEMEEAAASEEDKDAEVEEMEIEESEGNLAGGMGMDVDVPVFVTKKKAAASSARPRARLPDGKMEMDPNESHYRGGLDHNSNTSKEMLYRFAFGSDDRDLIAAIYQRDRWSEGADSCFPRRKTLQALDKGNDYKYGPTFGQVPKYCQEERTTGWDWYYDKEFGVRFREKQKLAKLKKTDLKDYLAKLPTKPHTVLMGPVDQRRQIDLDYHEPYDYGKVWEKPSQEGGNPKPRKAAREGWLMSFGQKIQCLAWAPNQKGASQYLAVVVPITKRQKDNYNSSDGEHRTAFQPTPAYPCAIQIWEFRGREASTETDSLDMECKPQRRLVICTKWGDIRSIAWCPMPRDKRPEDDQGENESIGLLAGIWGDGKVRVLDIKLHRGSSREEYVQVASPVFEARPSSTICSCVTWLSPSDIAVGCSDGHVAIWSILPFSSPEPQPYSYNLIHSTWILSITSAYPTNPHLLCTISMDGETRLWSMVDPDRETSSTVRMRVAANHVKYSPVLQAVISVDENDFARMMPIRRFFASTAIARLPSSVTSLAPCSSWHPCMLTGGTGGEVTATNPLRKLLYTKEQQYQQRWFTHEWVAGDSADSPGTSRFFDGYKAESQVLAKNRADEIRGITKMSTTTIYEEGTHVTALDWNPNRRCAAWASAAMGCGLLRVEDLAI</sequence>
<evidence type="ECO:0000256" key="3">
    <source>
        <dbReference type="ARBA" id="ARBA00023242"/>
    </source>
</evidence>
<dbReference type="GO" id="GO:0005634">
    <property type="term" value="C:nucleus"/>
    <property type="evidence" value="ECO:0007669"/>
    <property type="project" value="UniProtKB-SubCell"/>
</dbReference>
<protein>
    <recommendedName>
        <fullName evidence="7">Transcription factor TFIIIC complex subunit Tfc6</fullName>
    </recommendedName>
</protein>
<gene>
    <name evidence="5" type="ORF">N7469_004775</name>
</gene>
<reference evidence="5" key="1">
    <citation type="submission" date="2022-11" db="EMBL/GenBank/DDBJ databases">
        <authorList>
            <person name="Petersen C."/>
        </authorList>
    </citation>
    <scope>NUCLEOTIDE SEQUENCE</scope>
    <source>
        <strain evidence="5">IBT 23319</strain>
    </source>
</reference>
<dbReference type="InterPro" id="IPR036322">
    <property type="entry name" value="WD40_repeat_dom_sf"/>
</dbReference>
<evidence type="ECO:0008006" key="7">
    <source>
        <dbReference type="Google" id="ProtNLM"/>
    </source>
</evidence>
<comment type="subcellular location">
    <subcellularLocation>
        <location evidence="1">Nucleus</location>
    </subcellularLocation>
</comment>
<name>A0A9W9P5B6_PENCI</name>
<reference evidence="5" key="2">
    <citation type="journal article" date="2023" name="IMA Fungus">
        <title>Comparative genomic study of the Penicillium genus elucidates a diverse pangenome and 15 lateral gene transfer events.</title>
        <authorList>
            <person name="Petersen C."/>
            <person name="Sorensen T."/>
            <person name="Nielsen M.R."/>
            <person name="Sondergaard T.E."/>
            <person name="Sorensen J.L."/>
            <person name="Fitzpatrick D.A."/>
            <person name="Frisvad J.C."/>
            <person name="Nielsen K.L."/>
        </authorList>
    </citation>
    <scope>NUCLEOTIDE SEQUENCE</scope>
    <source>
        <strain evidence="5">IBT 23319</strain>
    </source>
</reference>
<dbReference type="PANTHER" id="PTHR15052:SF2">
    <property type="entry name" value="GENERAL TRANSCRIPTION FACTOR 3C POLYPEPTIDE 2"/>
    <property type="match status" value="1"/>
</dbReference>
<dbReference type="Proteomes" id="UP001147733">
    <property type="component" value="Unassembled WGS sequence"/>
</dbReference>
<dbReference type="EMBL" id="JAPQKT010000003">
    <property type="protein sequence ID" value="KAJ5235607.1"/>
    <property type="molecule type" value="Genomic_DNA"/>
</dbReference>
<dbReference type="PANTHER" id="PTHR15052">
    <property type="entry name" value="RNA POLYMERASE III TRANSCRIPTION INITIATION FACTOR COMPLEX SUBUNIT"/>
    <property type="match status" value="1"/>
</dbReference>
<dbReference type="OrthoDB" id="4703at2759"/>
<evidence type="ECO:0000256" key="4">
    <source>
        <dbReference type="SAM" id="MobiDB-lite"/>
    </source>
</evidence>
<feature type="compositionally biased region" description="Basic and acidic residues" evidence="4">
    <location>
        <begin position="122"/>
        <end position="141"/>
    </location>
</feature>
<dbReference type="GO" id="GO:0000127">
    <property type="term" value="C:transcription factor TFIIIC complex"/>
    <property type="evidence" value="ECO:0007669"/>
    <property type="project" value="TreeGrafter"/>
</dbReference>
<evidence type="ECO:0000313" key="6">
    <source>
        <dbReference type="Proteomes" id="UP001147733"/>
    </source>
</evidence>
<accession>A0A9W9P5B6</accession>
<dbReference type="AlphaFoldDB" id="A0A9W9P5B6"/>
<organism evidence="5 6">
    <name type="scientific">Penicillium citrinum</name>
    <dbReference type="NCBI Taxonomy" id="5077"/>
    <lineage>
        <taxon>Eukaryota</taxon>
        <taxon>Fungi</taxon>
        <taxon>Dikarya</taxon>
        <taxon>Ascomycota</taxon>
        <taxon>Pezizomycotina</taxon>
        <taxon>Eurotiomycetes</taxon>
        <taxon>Eurotiomycetidae</taxon>
        <taxon>Eurotiales</taxon>
        <taxon>Aspergillaceae</taxon>
        <taxon>Penicillium</taxon>
    </lineage>
</organism>
<feature type="region of interest" description="Disordered" evidence="4">
    <location>
        <begin position="1"/>
        <end position="98"/>
    </location>
</feature>
<dbReference type="InterPro" id="IPR052416">
    <property type="entry name" value="GTF3C_component"/>
</dbReference>
<evidence type="ECO:0000256" key="2">
    <source>
        <dbReference type="ARBA" id="ARBA00023163"/>
    </source>
</evidence>
<evidence type="ECO:0000256" key="1">
    <source>
        <dbReference type="ARBA" id="ARBA00004123"/>
    </source>
</evidence>
<dbReference type="SUPFAM" id="SSF50978">
    <property type="entry name" value="WD40 repeat-like"/>
    <property type="match status" value="1"/>
</dbReference>
<comment type="caution">
    <text evidence="5">The sequence shown here is derived from an EMBL/GenBank/DDBJ whole genome shotgun (WGS) entry which is preliminary data.</text>
</comment>
<feature type="compositionally biased region" description="Acidic residues" evidence="4">
    <location>
        <begin position="46"/>
        <end position="90"/>
    </location>
</feature>
<proteinExistence type="predicted"/>
<dbReference type="InterPro" id="IPR015943">
    <property type="entry name" value="WD40/YVTN_repeat-like_dom_sf"/>
</dbReference>
<feature type="compositionally biased region" description="Basic residues" evidence="4">
    <location>
        <begin position="1"/>
        <end position="10"/>
    </location>
</feature>
<keyword evidence="2" id="KW-0804">Transcription</keyword>
<keyword evidence="3" id="KW-0539">Nucleus</keyword>
<dbReference type="RefSeq" id="XP_056503107.1">
    <property type="nucleotide sequence ID" value="XM_056643695.1"/>
</dbReference>
<evidence type="ECO:0000313" key="5">
    <source>
        <dbReference type="EMBL" id="KAJ5235607.1"/>
    </source>
</evidence>
<feature type="region of interest" description="Disordered" evidence="4">
    <location>
        <begin position="116"/>
        <end position="143"/>
    </location>
</feature>